<gene>
    <name evidence="2" type="ORF">BO72DRAFT_446469</name>
</gene>
<evidence type="ECO:0000256" key="1">
    <source>
        <dbReference type="SAM" id="MobiDB-lite"/>
    </source>
</evidence>
<dbReference type="Proteomes" id="UP000249789">
    <property type="component" value="Unassembled WGS sequence"/>
</dbReference>
<dbReference type="AlphaFoldDB" id="A0A8G1RTY4"/>
<name>A0A8G1RTY4_9EURO</name>
<dbReference type="VEuPathDB" id="FungiDB:BO72DRAFT_446469"/>
<dbReference type="RefSeq" id="XP_040803204.1">
    <property type="nucleotide sequence ID" value="XM_040944305.1"/>
</dbReference>
<protein>
    <submittedName>
        <fullName evidence="2">Uncharacterized protein</fullName>
    </submittedName>
</protein>
<sequence length="68" mass="7478">MKPIVLLLKGKPPADLLPENSAIPRSIDLSRCSDTLTEPHSSTDSASRLTRMASLTEENHGYSRETIE</sequence>
<feature type="region of interest" description="Disordered" evidence="1">
    <location>
        <begin position="33"/>
        <end position="68"/>
    </location>
</feature>
<dbReference type="GeneID" id="63861638"/>
<feature type="compositionally biased region" description="Polar residues" evidence="1">
    <location>
        <begin position="33"/>
        <end position="48"/>
    </location>
</feature>
<keyword evidence="3" id="KW-1185">Reference proteome</keyword>
<accession>A0A8G1RTY4</accession>
<organism evidence="2 3">
    <name type="scientific">Aspergillus fijiensis CBS 313.89</name>
    <dbReference type="NCBI Taxonomy" id="1448319"/>
    <lineage>
        <taxon>Eukaryota</taxon>
        <taxon>Fungi</taxon>
        <taxon>Dikarya</taxon>
        <taxon>Ascomycota</taxon>
        <taxon>Pezizomycotina</taxon>
        <taxon>Eurotiomycetes</taxon>
        <taxon>Eurotiomycetidae</taxon>
        <taxon>Eurotiales</taxon>
        <taxon>Aspergillaceae</taxon>
        <taxon>Aspergillus</taxon>
    </lineage>
</organism>
<proteinExistence type="predicted"/>
<reference evidence="2 3" key="1">
    <citation type="submission" date="2018-02" db="EMBL/GenBank/DDBJ databases">
        <title>The genomes of Aspergillus section Nigri reveals drivers in fungal speciation.</title>
        <authorList>
            <consortium name="DOE Joint Genome Institute"/>
            <person name="Vesth T.C."/>
            <person name="Nybo J."/>
            <person name="Theobald S."/>
            <person name="Brandl J."/>
            <person name="Frisvad J.C."/>
            <person name="Nielsen K.F."/>
            <person name="Lyhne E.K."/>
            <person name="Kogle M.E."/>
            <person name="Kuo A."/>
            <person name="Riley R."/>
            <person name="Clum A."/>
            <person name="Nolan M."/>
            <person name="Lipzen A."/>
            <person name="Salamov A."/>
            <person name="Henrissat B."/>
            <person name="Wiebenga A."/>
            <person name="De vries R.P."/>
            <person name="Grigoriev I.V."/>
            <person name="Mortensen U.H."/>
            <person name="Andersen M.R."/>
            <person name="Baker S.E."/>
        </authorList>
    </citation>
    <scope>NUCLEOTIDE SEQUENCE [LARGE SCALE GENOMIC DNA]</scope>
    <source>
        <strain evidence="2 3">CBS 313.89</strain>
    </source>
</reference>
<evidence type="ECO:0000313" key="3">
    <source>
        <dbReference type="Proteomes" id="UP000249789"/>
    </source>
</evidence>
<evidence type="ECO:0000313" key="2">
    <source>
        <dbReference type="EMBL" id="RAK79194.1"/>
    </source>
</evidence>
<feature type="compositionally biased region" description="Basic and acidic residues" evidence="1">
    <location>
        <begin position="57"/>
        <end position="68"/>
    </location>
</feature>
<dbReference type="EMBL" id="KZ824634">
    <property type="protein sequence ID" value="RAK79194.1"/>
    <property type="molecule type" value="Genomic_DNA"/>
</dbReference>